<dbReference type="PROSITE" id="PS50006">
    <property type="entry name" value="FHA_DOMAIN"/>
    <property type="match status" value="1"/>
</dbReference>
<dbReference type="EMBL" id="CAICTM010000826">
    <property type="protein sequence ID" value="CAB9517059.1"/>
    <property type="molecule type" value="Genomic_DNA"/>
</dbReference>
<gene>
    <name evidence="3" type="ORF">SEMRO_827_G207910.1</name>
</gene>
<feature type="compositionally biased region" description="Basic and acidic residues" evidence="1">
    <location>
        <begin position="117"/>
        <end position="129"/>
    </location>
</feature>
<accession>A0A9N8EB49</accession>
<dbReference type="SUPFAM" id="SSF49879">
    <property type="entry name" value="SMAD/FHA domain"/>
    <property type="match status" value="1"/>
</dbReference>
<sequence>MSHNNNNRKRSRWGDRQPDNAQQRSLPDVSDQEALNALLSSAKSTDEKYKARPQQQQNNNDNRPNSDNPKRHRKDDDSNGFDRQHRGSQQHRRRDNDTSSNQNKKVNGPDYSYYGQKETKSDSNNKEGESNNPDDEPAEKEKPDFGLSGALAQEQVGDFKFREPPEARAPNTRWRFYVFKGDEALETLHISRQSAYLIGRNKELCDILLLHPSLSGQHAVLQYRALPRKEDGQIHVKPYLMDLESTNGTFINGNKLEHARYYELKKGDVLTFGASTREYVLLTENTTSIK</sequence>
<dbReference type="SMART" id="SM00240">
    <property type="entry name" value="FHA"/>
    <property type="match status" value="1"/>
</dbReference>
<dbReference type="InterPro" id="IPR008984">
    <property type="entry name" value="SMAD_FHA_dom_sf"/>
</dbReference>
<keyword evidence="4" id="KW-1185">Reference proteome</keyword>
<dbReference type="Pfam" id="PF00498">
    <property type="entry name" value="FHA"/>
    <property type="match status" value="1"/>
</dbReference>
<evidence type="ECO:0000313" key="3">
    <source>
        <dbReference type="EMBL" id="CAB9517059.1"/>
    </source>
</evidence>
<proteinExistence type="predicted"/>
<dbReference type="OrthoDB" id="444265at2759"/>
<dbReference type="Gene3D" id="2.60.200.20">
    <property type="match status" value="1"/>
</dbReference>
<dbReference type="PANTHER" id="PTHR23308">
    <property type="entry name" value="NUCLEAR INHIBITOR OF PROTEIN PHOSPHATASE-1"/>
    <property type="match status" value="1"/>
</dbReference>
<feature type="compositionally biased region" description="Low complexity" evidence="1">
    <location>
        <begin position="52"/>
        <end position="67"/>
    </location>
</feature>
<feature type="domain" description="FHA" evidence="2">
    <location>
        <begin position="196"/>
        <end position="256"/>
    </location>
</feature>
<evidence type="ECO:0000259" key="2">
    <source>
        <dbReference type="PROSITE" id="PS50006"/>
    </source>
</evidence>
<organism evidence="3 4">
    <name type="scientific">Seminavis robusta</name>
    <dbReference type="NCBI Taxonomy" id="568900"/>
    <lineage>
        <taxon>Eukaryota</taxon>
        <taxon>Sar</taxon>
        <taxon>Stramenopiles</taxon>
        <taxon>Ochrophyta</taxon>
        <taxon>Bacillariophyta</taxon>
        <taxon>Bacillariophyceae</taxon>
        <taxon>Bacillariophycidae</taxon>
        <taxon>Naviculales</taxon>
        <taxon>Naviculaceae</taxon>
        <taxon>Seminavis</taxon>
    </lineage>
</organism>
<dbReference type="InterPro" id="IPR050923">
    <property type="entry name" value="Cell_Proc_Reg/RNA_Proc"/>
</dbReference>
<protein>
    <submittedName>
        <fullName evidence="3">Smad nuclear interacting protein 1</fullName>
    </submittedName>
</protein>
<dbReference type="Proteomes" id="UP001153069">
    <property type="component" value="Unassembled WGS sequence"/>
</dbReference>
<dbReference type="InterPro" id="IPR000253">
    <property type="entry name" value="FHA_dom"/>
</dbReference>
<evidence type="ECO:0000256" key="1">
    <source>
        <dbReference type="SAM" id="MobiDB-lite"/>
    </source>
</evidence>
<feature type="compositionally biased region" description="Basic residues" evidence="1">
    <location>
        <begin position="1"/>
        <end position="11"/>
    </location>
</feature>
<comment type="caution">
    <text evidence="3">The sequence shown here is derived from an EMBL/GenBank/DDBJ whole genome shotgun (WGS) entry which is preliminary data.</text>
</comment>
<feature type="compositionally biased region" description="Basic and acidic residues" evidence="1">
    <location>
        <begin position="74"/>
        <end position="85"/>
    </location>
</feature>
<feature type="region of interest" description="Disordered" evidence="1">
    <location>
        <begin position="1"/>
        <end position="144"/>
    </location>
</feature>
<dbReference type="AlphaFoldDB" id="A0A9N8EB49"/>
<evidence type="ECO:0000313" key="4">
    <source>
        <dbReference type="Proteomes" id="UP001153069"/>
    </source>
</evidence>
<reference evidence="3" key="1">
    <citation type="submission" date="2020-06" db="EMBL/GenBank/DDBJ databases">
        <authorList>
            <consortium name="Plant Systems Biology data submission"/>
        </authorList>
    </citation>
    <scope>NUCLEOTIDE SEQUENCE</scope>
    <source>
        <strain evidence="3">D6</strain>
    </source>
</reference>
<name>A0A9N8EB49_9STRA</name>